<protein>
    <submittedName>
        <fullName evidence="1">Actin 1</fullName>
    </submittedName>
</protein>
<organism evidence="1 2">
    <name type="scientific">Citrus sinensis</name>
    <name type="common">Sweet orange</name>
    <name type="synonym">Citrus aurantium var. sinensis</name>
    <dbReference type="NCBI Taxonomy" id="2711"/>
    <lineage>
        <taxon>Eukaryota</taxon>
        <taxon>Viridiplantae</taxon>
        <taxon>Streptophyta</taxon>
        <taxon>Embryophyta</taxon>
        <taxon>Tracheophyta</taxon>
        <taxon>Spermatophyta</taxon>
        <taxon>Magnoliopsida</taxon>
        <taxon>eudicotyledons</taxon>
        <taxon>Gunneridae</taxon>
        <taxon>Pentapetalae</taxon>
        <taxon>rosids</taxon>
        <taxon>malvids</taxon>
        <taxon>Sapindales</taxon>
        <taxon>Rutaceae</taxon>
        <taxon>Aurantioideae</taxon>
        <taxon>Citrus</taxon>
    </lineage>
</organism>
<sequence>MYRTAAKRLLSQGVTSINVRSGRTRLLPNLRQITCSSRFSTSTVNPQSGPNQQVNNEAPNFTDSKTTSSSSAAEEARGARSHQRERPRVVEYREEQARVLEASLRHVAKNGWGEAAMIAGARDVGLSPSIIGSFPRKDAALVEFFMDDCLQRLIDRIDSGEDLKDLIPSQRISKLVRIRLEMQAPYISKWPQALSIQAQPLNVPTSFKQRAMLVDEIWHAVGDEASDIDWYVKRTILGGIYSTTEIYMLTDSSPDFCDTWRFLDDRVRDAFDLKKTFQEATYLAEAVGAGMGSSLQGSTWLGLGDYCAFSMGLLLWGFKLGVLMFMLDMGVEDLYEFRSIVCDSGSGSVKTGFAGDDAPCVVFPSLIGQPRNKNSMIGIGQKDMYFGDEAQARRGVLRLSHPVNRGMVRDWEAMERLWEQIFDKELRVTIEEHPVLLTEPPLNPKINREKMVEIMFEGFEVPATYVAIQAVLSLYASGRTTGIVMDSGEGVTHVVPIYEGYALPHAIQRLELAGKDLTDYLTTNLTKDGYIFTTSAEREIVRDIKERLSYVAMDFQKELAMSKESSQLDKQYELPDGQVITIGAAQFKGPEVLFDPSRMGLETGGVHEILVRAIMRSDMDVRREMYGNVVLSGGTSLIPGLPDRLAKELCNLASPGVRVRVVAPPQRLHSVWIGGSILASLSTFQQKLLKRNIKMVTASDISAKLNLKPHIEGGFYTETFRDASVFLSKSQLPSEYKVDRAVSTAIYFLLPSGSVSHLHRLPCAETWHFYTGEPITNHQSLLPVCPSFSFFALLTQHVFFQIFELNDKDGKIKLTCLGNDLGNNQQPQYTVPPNVWFGSFPTNDFHISPDGAVSKVESRDAESHYSLVGCTCAPAFQFEDFELAKRSDLVSSFPNHAPLISLLTFPE</sequence>
<evidence type="ECO:0000313" key="1">
    <source>
        <dbReference type="EMBL" id="KAH9804712.1"/>
    </source>
</evidence>
<comment type="caution">
    <text evidence="1">The sequence shown here is derived from an EMBL/GenBank/DDBJ whole genome shotgun (WGS) entry which is preliminary data.</text>
</comment>
<proteinExistence type="predicted"/>
<dbReference type="EMBL" id="CM039170">
    <property type="protein sequence ID" value="KAH9804712.1"/>
    <property type="molecule type" value="Genomic_DNA"/>
</dbReference>
<gene>
    <name evidence="1" type="ORF">KPL71_002210</name>
</gene>
<evidence type="ECO:0000313" key="2">
    <source>
        <dbReference type="Proteomes" id="UP000829398"/>
    </source>
</evidence>
<accession>A0ACB8P3H6</accession>
<name>A0ACB8P3H6_CITSI</name>
<reference evidence="2" key="1">
    <citation type="journal article" date="2023" name="Hortic. Res.">
        <title>A chromosome-level phased genome enabling allele-level studies in sweet orange: a case study on citrus Huanglongbing tolerance.</title>
        <authorList>
            <person name="Wu B."/>
            <person name="Yu Q."/>
            <person name="Deng Z."/>
            <person name="Duan Y."/>
            <person name="Luo F."/>
            <person name="Gmitter F. Jr."/>
        </authorList>
    </citation>
    <scope>NUCLEOTIDE SEQUENCE [LARGE SCALE GENOMIC DNA]</scope>
    <source>
        <strain evidence="2">cv. Valencia</strain>
    </source>
</reference>
<keyword evidence="2" id="KW-1185">Reference proteome</keyword>
<dbReference type="Proteomes" id="UP000829398">
    <property type="component" value="Chromosome 1"/>
</dbReference>